<accession>A0ABQ0BD67</accession>
<dbReference type="SUPFAM" id="SSF56235">
    <property type="entry name" value="N-terminal nucleophile aminohydrolases (Ntn hydrolases)"/>
    <property type="match status" value="1"/>
</dbReference>
<keyword evidence="2" id="KW-0378">Hydrolase</keyword>
<dbReference type="InterPro" id="IPR029055">
    <property type="entry name" value="Ntn_hydrolases_N"/>
</dbReference>
<name>A0ABQ0BD67_9FIRM</name>
<dbReference type="PROSITE" id="PS51257">
    <property type="entry name" value="PROKAR_LIPOPROTEIN"/>
    <property type="match status" value="1"/>
</dbReference>
<evidence type="ECO:0000256" key="3">
    <source>
        <dbReference type="SAM" id="SignalP"/>
    </source>
</evidence>
<evidence type="ECO:0000256" key="1">
    <source>
        <dbReference type="ARBA" id="ARBA00006625"/>
    </source>
</evidence>
<protein>
    <recommendedName>
        <fullName evidence="4">Choloylglycine hydrolase/NAAA C-terminal domain-containing protein</fullName>
    </recommendedName>
</protein>
<feature type="domain" description="Choloylglycine hydrolase/NAAA C-terminal" evidence="4">
    <location>
        <begin position="110"/>
        <end position="278"/>
    </location>
</feature>
<dbReference type="Gene3D" id="3.60.60.10">
    <property type="entry name" value="Penicillin V Acylase, Chain A"/>
    <property type="match status" value="1"/>
</dbReference>
<evidence type="ECO:0000259" key="4">
    <source>
        <dbReference type="Pfam" id="PF02275"/>
    </source>
</evidence>
<dbReference type="EMBL" id="BAABYW010000001">
    <property type="protein sequence ID" value="GAA6409402.1"/>
    <property type="molecule type" value="Genomic_DNA"/>
</dbReference>
<dbReference type="Proteomes" id="UP001600943">
    <property type="component" value="Unassembled WGS sequence"/>
</dbReference>
<evidence type="ECO:0000256" key="2">
    <source>
        <dbReference type="ARBA" id="ARBA00022801"/>
    </source>
</evidence>
<dbReference type="PANTHER" id="PTHR35527:SF2">
    <property type="entry name" value="HYDROLASE"/>
    <property type="match status" value="1"/>
</dbReference>
<gene>
    <name evidence="5" type="ORF">K040078D81_35190</name>
</gene>
<dbReference type="InterPro" id="IPR052193">
    <property type="entry name" value="Peptidase_C59"/>
</dbReference>
<keyword evidence="6" id="KW-1185">Reference proteome</keyword>
<dbReference type="PANTHER" id="PTHR35527">
    <property type="entry name" value="CHOLOYLGLYCINE HYDROLASE"/>
    <property type="match status" value="1"/>
</dbReference>
<dbReference type="InterPro" id="IPR029132">
    <property type="entry name" value="CBAH/NAAA_C"/>
</dbReference>
<proteinExistence type="inferred from homology"/>
<evidence type="ECO:0000313" key="5">
    <source>
        <dbReference type="EMBL" id="GAA6409402.1"/>
    </source>
</evidence>
<feature type="chain" id="PRO_5047437521" description="Choloylglycine hydrolase/NAAA C-terminal domain-containing protein" evidence="3">
    <location>
        <begin position="20"/>
        <end position="364"/>
    </location>
</feature>
<keyword evidence="3" id="KW-0732">Signal</keyword>
<dbReference type="Pfam" id="PF02275">
    <property type="entry name" value="CBAH"/>
    <property type="match status" value="1"/>
</dbReference>
<feature type="signal peptide" evidence="3">
    <location>
        <begin position="1"/>
        <end position="19"/>
    </location>
</feature>
<reference evidence="5 6" key="1">
    <citation type="submission" date="2024-04" db="EMBL/GenBank/DDBJ databases">
        <title>Defined microbial consortia suppress multidrug-resistant proinflammatory Enterobacteriaceae via ecological control.</title>
        <authorList>
            <person name="Furuichi M."/>
            <person name="Kawaguchi T."/>
            <person name="Pust M."/>
            <person name="Yasuma K."/>
            <person name="Plichta D."/>
            <person name="Hasegawa N."/>
            <person name="Ohya T."/>
            <person name="Bhattarai S."/>
            <person name="Sasajima S."/>
            <person name="Aoto Y."/>
            <person name="Tuganbaev T."/>
            <person name="Yaginuma M."/>
            <person name="Ueda M."/>
            <person name="Okahashi N."/>
            <person name="Amafuji K."/>
            <person name="Kiridooshi Y."/>
            <person name="Sugita K."/>
            <person name="Strazar M."/>
            <person name="Skelly A."/>
            <person name="Suda W."/>
            <person name="Hattori M."/>
            <person name="Nakamoto N."/>
            <person name="Caballero S."/>
            <person name="Norman J."/>
            <person name="Olle B."/>
            <person name="Tanoue T."/>
            <person name="Arita M."/>
            <person name="Bucci V."/>
            <person name="Atarashi K."/>
            <person name="Xavier R."/>
            <person name="Honda K."/>
        </authorList>
    </citation>
    <scope>NUCLEOTIDE SEQUENCE [LARGE SCALE GENOMIC DNA]</scope>
    <source>
        <strain evidence="6">k04-0078-D8-1</strain>
    </source>
</reference>
<sequence>MKKKIYMAFLMSLAIGALTGCGQNVKTSESTVQSENARGENMGKDHIEPDTKIQVLEEGLSVVRFEGNYGFDEFLGQGGASSDDGVVEYLSSALLSDIPGLLMGQNPFGCSTLSVKNSEGGNLFGRNFDWNTCNGLIVSSRPEEGYASVSTVNTDFIQAGGLDISSLPDTAQAIIGLYAPLDGMNEEGFAVSVNMIEDDQTIEQDTDKPDITTTTAIRLLLDRAANVEEAIDLLSQYDLHASMGMMIHLALSDAEGNSVAVEYVDNEMVVIETPVVTNFFLAEGEKYGIGTAQSHTRYDILSETLTEQETMTEAEVRDALNSVSKENFGEFESTEWSIVMNQETKELTYYHRENYDQGYTISVE</sequence>
<organism evidence="5 6">
    <name type="scientific">Blautia hominis</name>
    <dbReference type="NCBI Taxonomy" id="2025493"/>
    <lineage>
        <taxon>Bacteria</taxon>
        <taxon>Bacillati</taxon>
        <taxon>Bacillota</taxon>
        <taxon>Clostridia</taxon>
        <taxon>Lachnospirales</taxon>
        <taxon>Lachnospiraceae</taxon>
        <taxon>Blautia</taxon>
    </lineage>
</organism>
<comment type="caution">
    <text evidence="5">The sequence shown here is derived from an EMBL/GenBank/DDBJ whole genome shotgun (WGS) entry which is preliminary data.</text>
</comment>
<dbReference type="RefSeq" id="WP_390407057.1">
    <property type="nucleotide sequence ID" value="NZ_BAABYW010000001.1"/>
</dbReference>
<comment type="similarity">
    <text evidence="1">Belongs to the peptidase C59 family.</text>
</comment>
<evidence type="ECO:0000313" key="6">
    <source>
        <dbReference type="Proteomes" id="UP001600943"/>
    </source>
</evidence>